<feature type="domain" description="Transcription regulator PadR N-terminal" evidence="1">
    <location>
        <begin position="20"/>
        <end position="81"/>
    </location>
</feature>
<protein>
    <submittedName>
        <fullName evidence="2">PadR family transcriptional regulator</fullName>
    </submittedName>
</protein>
<evidence type="ECO:0000313" key="2">
    <source>
        <dbReference type="EMBL" id="MFC4248247.1"/>
    </source>
</evidence>
<dbReference type="InterPro" id="IPR036390">
    <property type="entry name" value="WH_DNA-bd_sf"/>
</dbReference>
<dbReference type="Gene3D" id="1.10.10.10">
    <property type="entry name" value="Winged helix-like DNA-binding domain superfamily/Winged helix DNA-binding domain"/>
    <property type="match status" value="1"/>
</dbReference>
<dbReference type="Pfam" id="PF03551">
    <property type="entry name" value="PadR"/>
    <property type="match status" value="1"/>
</dbReference>
<comment type="caution">
    <text evidence="2">The sequence shown here is derived from an EMBL/GenBank/DDBJ whole genome shotgun (WGS) entry which is preliminary data.</text>
</comment>
<dbReference type="RefSeq" id="WP_246969508.1">
    <property type="nucleotide sequence ID" value="NZ_CP095397.1"/>
</dbReference>
<organism evidence="2 3">
    <name type="scientific">Natribaculum luteum</name>
    <dbReference type="NCBI Taxonomy" id="1586232"/>
    <lineage>
        <taxon>Archaea</taxon>
        <taxon>Methanobacteriati</taxon>
        <taxon>Methanobacteriota</taxon>
        <taxon>Stenosarchaea group</taxon>
        <taxon>Halobacteria</taxon>
        <taxon>Halobacteriales</taxon>
        <taxon>Natrialbaceae</taxon>
        <taxon>Natribaculum</taxon>
    </lineage>
</organism>
<sequence>MPVHDLTGFQRDLLFVIAGLESPNGQEIKTELENSQEREILHGRLYANLDTLVEDDYVEKGEEDGRTNQYTITERGKEAIATRYDWQTEYVRPNTHPAKL</sequence>
<evidence type="ECO:0000313" key="3">
    <source>
        <dbReference type="Proteomes" id="UP001595821"/>
    </source>
</evidence>
<proteinExistence type="predicted"/>
<dbReference type="GeneID" id="71855414"/>
<dbReference type="SUPFAM" id="SSF46785">
    <property type="entry name" value="Winged helix' DNA-binding domain"/>
    <property type="match status" value="1"/>
</dbReference>
<dbReference type="InterPro" id="IPR005149">
    <property type="entry name" value="Tscrpt_reg_PadR_N"/>
</dbReference>
<dbReference type="InterPro" id="IPR036388">
    <property type="entry name" value="WH-like_DNA-bd_sf"/>
</dbReference>
<reference evidence="2 3" key="1">
    <citation type="journal article" date="2014" name="Int. J. Syst. Evol. Microbiol.">
        <title>Complete genome sequence of Corynebacterium casei LMG S-19264T (=DSM 44701T), isolated from a smear-ripened cheese.</title>
        <authorList>
            <consortium name="US DOE Joint Genome Institute (JGI-PGF)"/>
            <person name="Walter F."/>
            <person name="Albersmeier A."/>
            <person name="Kalinowski J."/>
            <person name="Ruckert C."/>
        </authorList>
    </citation>
    <scope>NUCLEOTIDE SEQUENCE [LARGE SCALE GENOMIC DNA]</scope>
    <source>
        <strain evidence="2 3">IBRC-M 10912</strain>
    </source>
</reference>
<evidence type="ECO:0000259" key="1">
    <source>
        <dbReference type="Pfam" id="PF03551"/>
    </source>
</evidence>
<name>A0ABD5P1S2_9EURY</name>
<dbReference type="EMBL" id="JBHSDJ010000118">
    <property type="protein sequence ID" value="MFC4248247.1"/>
    <property type="molecule type" value="Genomic_DNA"/>
</dbReference>
<accession>A0ABD5P1S2</accession>
<dbReference type="Proteomes" id="UP001595821">
    <property type="component" value="Unassembled WGS sequence"/>
</dbReference>
<gene>
    <name evidence="2" type="ORF">ACFOZ7_15135</name>
</gene>
<dbReference type="AlphaFoldDB" id="A0ABD5P1S2"/>